<dbReference type="Pfam" id="PF01786">
    <property type="entry name" value="AOX"/>
    <property type="match status" value="1"/>
</dbReference>
<keyword evidence="11" id="KW-0560">Oxidoreductase</keyword>
<evidence type="ECO:0000256" key="12">
    <source>
        <dbReference type="ARBA" id="ARBA00023004"/>
    </source>
</evidence>
<dbReference type="InterPro" id="IPR002680">
    <property type="entry name" value="AOX"/>
</dbReference>
<feature type="domain" description="EF-hand" evidence="15">
    <location>
        <begin position="73"/>
        <end position="108"/>
    </location>
</feature>
<evidence type="ECO:0000256" key="14">
    <source>
        <dbReference type="SAM" id="Phobius"/>
    </source>
</evidence>
<name>A0A7S1D292_CYCTE</name>
<dbReference type="InterPro" id="IPR002048">
    <property type="entry name" value="EF_hand_dom"/>
</dbReference>
<dbReference type="GO" id="GO:0005739">
    <property type="term" value="C:mitochondrion"/>
    <property type="evidence" value="ECO:0007669"/>
    <property type="project" value="TreeGrafter"/>
</dbReference>
<keyword evidence="8" id="KW-0106">Calcium</keyword>
<evidence type="ECO:0000259" key="15">
    <source>
        <dbReference type="PROSITE" id="PS50222"/>
    </source>
</evidence>
<evidence type="ECO:0000256" key="3">
    <source>
        <dbReference type="ARBA" id="ARBA00008388"/>
    </source>
</evidence>
<proteinExistence type="inferred from homology"/>
<dbReference type="GO" id="GO:0016020">
    <property type="term" value="C:membrane"/>
    <property type="evidence" value="ECO:0007669"/>
    <property type="project" value="UniProtKB-SubCell"/>
</dbReference>
<keyword evidence="7" id="KW-0479">Metal-binding</keyword>
<evidence type="ECO:0000256" key="7">
    <source>
        <dbReference type="ARBA" id="ARBA00022723"/>
    </source>
</evidence>
<dbReference type="InterPro" id="IPR038659">
    <property type="entry name" value="AOX_sf"/>
</dbReference>
<evidence type="ECO:0000256" key="6">
    <source>
        <dbReference type="ARBA" id="ARBA00022692"/>
    </source>
</evidence>
<evidence type="ECO:0000256" key="13">
    <source>
        <dbReference type="ARBA" id="ARBA00023136"/>
    </source>
</evidence>
<dbReference type="GO" id="GO:0010230">
    <property type="term" value="P:alternative respiration"/>
    <property type="evidence" value="ECO:0007669"/>
    <property type="project" value="TreeGrafter"/>
</dbReference>
<evidence type="ECO:0000313" key="16">
    <source>
        <dbReference type="EMBL" id="CAD8935992.1"/>
    </source>
</evidence>
<evidence type="ECO:0000256" key="8">
    <source>
        <dbReference type="ARBA" id="ARBA00022837"/>
    </source>
</evidence>
<dbReference type="AlphaFoldDB" id="A0A7S1D292"/>
<evidence type="ECO:0000256" key="4">
    <source>
        <dbReference type="ARBA" id="ARBA00022448"/>
    </source>
</evidence>
<dbReference type="InterPro" id="IPR011992">
    <property type="entry name" value="EF-hand-dom_pair"/>
</dbReference>
<evidence type="ECO:0000256" key="9">
    <source>
        <dbReference type="ARBA" id="ARBA00022982"/>
    </source>
</evidence>
<dbReference type="Gene3D" id="1.20.1260.140">
    <property type="entry name" value="Alternative oxidase"/>
    <property type="match status" value="1"/>
</dbReference>
<dbReference type="SUPFAM" id="SSF47473">
    <property type="entry name" value="EF-hand"/>
    <property type="match status" value="1"/>
</dbReference>
<dbReference type="InterPro" id="IPR018247">
    <property type="entry name" value="EF_Hand_1_Ca_BS"/>
</dbReference>
<feature type="transmembrane region" description="Helical" evidence="14">
    <location>
        <begin position="240"/>
        <end position="260"/>
    </location>
</feature>
<evidence type="ECO:0000256" key="2">
    <source>
        <dbReference type="ARBA" id="ARBA00004370"/>
    </source>
</evidence>
<dbReference type="EMBL" id="HBFW01010922">
    <property type="protein sequence ID" value="CAD8935992.1"/>
    <property type="molecule type" value="Transcribed_RNA"/>
</dbReference>
<keyword evidence="10 14" id="KW-1133">Transmembrane helix</keyword>
<evidence type="ECO:0000256" key="5">
    <source>
        <dbReference type="ARBA" id="ARBA00022660"/>
    </source>
</evidence>
<dbReference type="PANTHER" id="PTHR31803">
    <property type="entry name" value="ALTERNATIVE OXIDASE"/>
    <property type="match status" value="1"/>
</dbReference>
<comment type="subcellular location">
    <subcellularLocation>
        <location evidence="2">Membrane</location>
    </subcellularLocation>
</comment>
<sequence>MISSAARQAGRMTTRVKVLPIVGRIAARQVPASFSTSMRNFSVSANSAADIATDTIVGEKGTITKTLKALDMSVVRQIKAELMEVDANSDGRINAEELKKLLHKHSSAFTDEEVLEIGELFYAGKAGGSITLDNFIEAVDYVASHEEDNEKRKMLDGEHFKGNDRHPLGVGRCSMEYMNAGKSHGHYTEEELDVKLTHVEPKGIRDNLAFNAVKAMRFIFDTATGWKNDSISTRQILNRVIYLETVAAVPGMVAAIVRHFRSLRTMQRDGGLLQMFLEEANNERMHLLTFVRMKDPSTLFRAAVIGGQFGFGTIFLMAYIISPQFCHRFVGYIEEEACSTYTKIIDAIETAPEGSELAQWRHESAPKIAISYWKLGTDGTVLDMIKAVRADEAEHRDVNHLVSGLEEGQFNPLYDPQAKLDTMLLKYVKDIMEKPQRSQ</sequence>
<evidence type="ECO:0000256" key="1">
    <source>
        <dbReference type="ARBA" id="ARBA00001962"/>
    </source>
</evidence>
<organism evidence="16">
    <name type="scientific">Cyclophora tenuis</name>
    <name type="common">Marine diatom</name>
    <dbReference type="NCBI Taxonomy" id="216820"/>
    <lineage>
        <taxon>Eukaryota</taxon>
        <taxon>Sar</taxon>
        <taxon>Stramenopiles</taxon>
        <taxon>Ochrophyta</taxon>
        <taxon>Bacillariophyta</taxon>
        <taxon>Fragilariophyceae</taxon>
        <taxon>Fragilariophycidae</taxon>
        <taxon>Cyclophorales</taxon>
        <taxon>Cyclophoraceae</taxon>
        <taxon>Cyclophora</taxon>
    </lineage>
</organism>
<comment type="similarity">
    <text evidence="3">Belongs to the alternative oxidase family.</text>
</comment>
<accession>A0A7S1D292</accession>
<evidence type="ECO:0000256" key="11">
    <source>
        <dbReference type="ARBA" id="ARBA00023002"/>
    </source>
</evidence>
<evidence type="ECO:0000256" key="10">
    <source>
        <dbReference type="ARBA" id="ARBA00022989"/>
    </source>
</evidence>
<protein>
    <recommendedName>
        <fullName evidence="15">EF-hand domain-containing protein</fullName>
    </recommendedName>
</protein>
<dbReference type="PANTHER" id="PTHR31803:SF3">
    <property type="entry name" value="ALTERNATIVE OXIDASE"/>
    <property type="match status" value="1"/>
</dbReference>
<keyword evidence="5" id="KW-0679">Respiratory chain</keyword>
<dbReference type="GO" id="GO:0005509">
    <property type="term" value="F:calcium ion binding"/>
    <property type="evidence" value="ECO:0007669"/>
    <property type="project" value="InterPro"/>
</dbReference>
<gene>
    <name evidence="16" type="ORF">CTEN0397_LOCUS7026</name>
</gene>
<keyword evidence="4" id="KW-0813">Transport</keyword>
<dbReference type="Gene3D" id="1.10.238.10">
    <property type="entry name" value="EF-hand"/>
    <property type="match status" value="1"/>
</dbReference>
<feature type="transmembrane region" description="Helical" evidence="14">
    <location>
        <begin position="299"/>
        <end position="321"/>
    </location>
</feature>
<dbReference type="GO" id="GO:0009916">
    <property type="term" value="F:alternative oxidase activity"/>
    <property type="evidence" value="ECO:0007669"/>
    <property type="project" value="InterPro"/>
</dbReference>
<keyword evidence="12" id="KW-0408">Iron</keyword>
<keyword evidence="9" id="KW-0249">Electron transport</keyword>
<dbReference type="PROSITE" id="PS00018">
    <property type="entry name" value="EF_HAND_1"/>
    <property type="match status" value="1"/>
</dbReference>
<reference evidence="16" key="1">
    <citation type="submission" date="2021-01" db="EMBL/GenBank/DDBJ databases">
        <authorList>
            <person name="Corre E."/>
            <person name="Pelletier E."/>
            <person name="Niang G."/>
            <person name="Scheremetjew M."/>
            <person name="Finn R."/>
            <person name="Kale V."/>
            <person name="Holt S."/>
            <person name="Cochrane G."/>
            <person name="Meng A."/>
            <person name="Brown T."/>
            <person name="Cohen L."/>
        </authorList>
    </citation>
    <scope>NUCLEOTIDE SEQUENCE</scope>
    <source>
        <strain evidence="16">ECT3854</strain>
    </source>
</reference>
<keyword evidence="6 14" id="KW-0812">Transmembrane</keyword>
<keyword evidence="13 14" id="KW-0472">Membrane</keyword>
<dbReference type="PROSITE" id="PS50222">
    <property type="entry name" value="EF_HAND_2"/>
    <property type="match status" value="1"/>
</dbReference>
<comment type="cofactor">
    <cofactor evidence="1">
        <name>Fe cation</name>
        <dbReference type="ChEBI" id="CHEBI:24875"/>
    </cofactor>
</comment>